<dbReference type="OrthoDB" id="2502792at2759"/>
<dbReference type="AlphaFoldDB" id="A0A0C9YRH4"/>
<keyword evidence="2" id="KW-0472">Membrane</keyword>
<protein>
    <submittedName>
        <fullName evidence="3">Uncharacterized protein</fullName>
    </submittedName>
</protein>
<gene>
    <name evidence="3" type="ORF">PISMIDRAFT_674543</name>
</gene>
<keyword evidence="2" id="KW-0812">Transmembrane</keyword>
<name>A0A0C9YRH4_9AGAM</name>
<feature type="region of interest" description="Disordered" evidence="1">
    <location>
        <begin position="201"/>
        <end position="227"/>
    </location>
</feature>
<sequence>MDSPLPPFLDPLLDFLSDQLPPPLYTFLLSFLSHTITLLTSLISLVQSLIAAKPWEWDPQAIIPPLISILAAYLALYSLYRTTGWMFRTVFWFVKWGTILAALSAGVGWYMANQNSSGTGNDDLISNLGKAFMNTASQTGEKVRPKSWDSFDKHRTWQHQKQAGSGAGISNAQQIMADIAAAAGRTLMQGNWWDAAKTAFTSSTTDRDQTRKTTNDKKQGKRNGRAK</sequence>
<dbReference type="Proteomes" id="UP000054018">
    <property type="component" value="Unassembled WGS sequence"/>
</dbReference>
<evidence type="ECO:0000313" key="3">
    <source>
        <dbReference type="EMBL" id="KIK27645.1"/>
    </source>
</evidence>
<evidence type="ECO:0000256" key="1">
    <source>
        <dbReference type="SAM" id="MobiDB-lite"/>
    </source>
</evidence>
<evidence type="ECO:0000256" key="2">
    <source>
        <dbReference type="SAM" id="Phobius"/>
    </source>
</evidence>
<organism evidence="3 4">
    <name type="scientific">Pisolithus microcarpus 441</name>
    <dbReference type="NCBI Taxonomy" id="765257"/>
    <lineage>
        <taxon>Eukaryota</taxon>
        <taxon>Fungi</taxon>
        <taxon>Dikarya</taxon>
        <taxon>Basidiomycota</taxon>
        <taxon>Agaricomycotina</taxon>
        <taxon>Agaricomycetes</taxon>
        <taxon>Agaricomycetidae</taxon>
        <taxon>Boletales</taxon>
        <taxon>Sclerodermatineae</taxon>
        <taxon>Pisolithaceae</taxon>
        <taxon>Pisolithus</taxon>
    </lineage>
</organism>
<reference evidence="4" key="2">
    <citation type="submission" date="2015-01" db="EMBL/GenBank/DDBJ databases">
        <title>Evolutionary Origins and Diversification of the Mycorrhizal Mutualists.</title>
        <authorList>
            <consortium name="DOE Joint Genome Institute"/>
            <consortium name="Mycorrhizal Genomics Consortium"/>
            <person name="Kohler A."/>
            <person name="Kuo A."/>
            <person name="Nagy L.G."/>
            <person name="Floudas D."/>
            <person name="Copeland A."/>
            <person name="Barry K.W."/>
            <person name="Cichocki N."/>
            <person name="Veneault-Fourrey C."/>
            <person name="LaButti K."/>
            <person name="Lindquist E.A."/>
            <person name="Lipzen A."/>
            <person name="Lundell T."/>
            <person name="Morin E."/>
            <person name="Murat C."/>
            <person name="Riley R."/>
            <person name="Ohm R."/>
            <person name="Sun H."/>
            <person name="Tunlid A."/>
            <person name="Henrissat B."/>
            <person name="Grigoriev I.V."/>
            <person name="Hibbett D.S."/>
            <person name="Martin F."/>
        </authorList>
    </citation>
    <scope>NUCLEOTIDE SEQUENCE [LARGE SCALE GENOMIC DNA]</scope>
    <source>
        <strain evidence="4">441</strain>
    </source>
</reference>
<dbReference type="HOGENOM" id="CLU_072376_0_0_1"/>
<feature type="transmembrane region" description="Helical" evidence="2">
    <location>
        <begin position="62"/>
        <end position="80"/>
    </location>
</feature>
<keyword evidence="2" id="KW-1133">Transmembrane helix</keyword>
<dbReference type="EMBL" id="KN833695">
    <property type="protein sequence ID" value="KIK27645.1"/>
    <property type="molecule type" value="Genomic_DNA"/>
</dbReference>
<accession>A0A0C9YRH4</accession>
<feature type="transmembrane region" description="Helical" evidence="2">
    <location>
        <begin position="92"/>
        <end position="112"/>
    </location>
</feature>
<keyword evidence="4" id="KW-1185">Reference proteome</keyword>
<feature type="transmembrane region" description="Helical" evidence="2">
    <location>
        <begin position="24"/>
        <end position="50"/>
    </location>
</feature>
<evidence type="ECO:0000313" key="4">
    <source>
        <dbReference type="Proteomes" id="UP000054018"/>
    </source>
</evidence>
<feature type="compositionally biased region" description="Basic and acidic residues" evidence="1">
    <location>
        <begin position="205"/>
        <end position="218"/>
    </location>
</feature>
<proteinExistence type="predicted"/>
<reference evidence="3 4" key="1">
    <citation type="submission" date="2014-04" db="EMBL/GenBank/DDBJ databases">
        <authorList>
            <consortium name="DOE Joint Genome Institute"/>
            <person name="Kuo A."/>
            <person name="Kohler A."/>
            <person name="Costa M.D."/>
            <person name="Nagy L.G."/>
            <person name="Floudas D."/>
            <person name="Copeland A."/>
            <person name="Barry K.W."/>
            <person name="Cichocki N."/>
            <person name="Veneault-Fourrey C."/>
            <person name="LaButti K."/>
            <person name="Lindquist E.A."/>
            <person name="Lipzen A."/>
            <person name="Lundell T."/>
            <person name="Morin E."/>
            <person name="Murat C."/>
            <person name="Sun H."/>
            <person name="Tunlid A."/>
            <person name="Henrissat B."/>
            <person name="Grigoriev I.V."/>
            <person name="Hibbett D.S."/>
            <person name="Martin F."/>
            <person name="Nordberg H.P."/>
            <person name="Cantor M.N."/>
            <person name="Hua S.X."/>
        </authorList>
    </citation>
    <scope>NUCLEOTIDE SEQUENCE [LARGE SCALE GENOMIC DNA]</scope>
    <source>
        <strain evidence="3 4">441</strain>
    </source>
</reference>